<dbReference type="GO" id="GO:0000166">
    <property type="term" value="F:nucleotide binding"/>
    <property type="evidence" value="ECO:0007669"/>
    <property type="project" value="InterPro"/>
</dbReference>
<accession>A0A9N9DL43</accession>
<dbReference type="GO" id="GO:0000467">
    <property type="term" value="P:exonucleolytic trimming to generate mature 3'-end of 5.8S rRNA from tricistronic rRNA transcript (SSU-rRNA, 5.8S rRNA, LSU-rRNA)"/>
    <property type="evidence" value="ECO:0007669"/>
    <property type="project" value="InterPro"/>
</dbReference>
<dbReference type="OrthoDB" id="2250022at2759"/>
<evidence type="ECO:0000256" key="7">
    <source>
        <dbReference type="ARBA" id="ARBA00023242"/>
    </source>
</evidence>
<dbReference type="GO" id="GO:0071036">
    <property type="term" value="P:nuclear polyadenylation-dependent snoRNA catabolic process"/>
    <property type="evidence" value="ECO:0007669"/>
    <property type="project" value="TreeGrafter"/>
</dbReference>
<organism evidence="11 12">
    <name type="scientific">Ambispora leptoticha</name>
    <dbReference type="NCBI Taxonomy" id="144679"/>
    <lineage>
        <taxon>Eukaryota</taxon>
        <taxon>Fungi</taxon>
        <taxon>Fungi incertae sedis</taxon>
        <taxon>Mucoromycota</taxon>
        <taxon>Glomeromycotina</taxon>
        <taxon>Glomeromycetes</taxon>
        <taxon>Archaeosporales</taxon>
        <taxon>Ambisporaceae</taxon>
        <taxon>Ambispora</taxon>
    </lineage>
</organism>
<feature type="compositionally biased region" description="Pro residues" evidence="9">
    <location>
        <begin position="1204"/>
        <end position="1213"/>
    </location>
</feature>
<dbReference type="GO" id="GO:0071051">
    <property type="term" value="P:poly(A)-dependent snoRNA 3'-end processing"/>
    <property type="evidence" value="ECO:0007669"/>
    <property type="project" value="TreeGrafter"/>
</dbReference>
<dbReference type="GO" id="GO:0071038">
    <property type="term" value="P:TRAMP-dependent tRNA surveillance pathway"/>
    <property type="evidence" value="ECO:0007669"/>
    <property type="project" value="TreeGrafter"/>
</dbReference>
<evidence type="ECO:0000256" key="2">
    <source>
        <dbReference type="ARBA" id="ARBA00022552"/>
    </source>
</evidence>
<dbReference type="Pfam" id="PF01612">
    <property type="entry name" value="DNA_pol_A_exo1"/>
    <property type="match status" value="1"/>
</dbReference>
<dbReference type="CDD" id="cd06147">
    <property type="entry name" value="Rrp6p_like_exo"/>
    <property type="match status" value="1"/>
</dbReference>
<feature type="compositionally biased region" description="Low complexity" evidence="9">
    <location>
        <begin position="1259"/>
        <end position="1288"/>
    </location>
</feature>
<dbReference type="InterPro" id="IPR012337">
    <property type="entry name" value="RNaseH-like_sf"/>
</dbReference>
<evidence type="ECO:0000256" key="4">
    <source>
        <dbReference type="ARBA" id="ARBA00022801"/>
    </source>
</evidence>
<protein>
    <submittedName>
        <fullName evidence="11">3967_t:CDS:1</fullName>
    </submittedName>
</protein>
<feature type="region of interest" description="Disordered" evidence="9">
    <location>
        <begin position="760"/>
        <end position="865"/>
    </location>
</feature>
<dbReference type="PANTHER" id="PTHR12124:SF47">
    <property type="entry name" value="EXOSOME COMPONENT 10"/>
    <property type="match status" value="1"/>
</dbReference>
<dbReference type="PROSITE" id="PS50967">
    <property type="entry name" value="HRDC"/>
    <property type="match status" value="1"/>
</dbReference>
<dbReference type="InterPro" id="IPR012588">
    <property type="entry name" value="Exosome-assoc_fac_Rrp6_N"/>
</dbReference>
<dbReference type="SMART" id="SM00474">
    <property type="entry name" value="35EXOc"/>
    <property type="match status" value="1"/>
</dbReference>
<evidence type="ECO:0000259" key="10">
    <source>
        <dbReference type="PROSITE" id="PS50967"/>
    </source>
</evidence>
<dbReference type="GO" id="GO:0071044">
    <property type="term" value="P:histone mRNA catabolic process"/>
    <property type="evidence" value="ECO:0007669"/>
    <property type="project" value="TreeGrafter"/>
</dbReference>
<feature type="domain" description="HRDC" evidence="10">
    <location>
        <begin position="467"/>
        <end position="547"/>
    </location>
</feature>
<feature type="compositionally biased region" description="Basic and acidic residues" evidence="9">
    <location>
        <begin position="818"/>
        <end position="837"/>
    </location>
</feature>
<dbReference type="SUPFAM" id="SSF47819">
    <property type="entry name" value="HRDC-like"/>
    <property type="match status" value="1"/>
</dbReference>
<dbReference type="Pfam" id="PF00570">
    <property type="entry name" value="HRDC"/>
    <property type="match status" value="1"/>
</dbReference>
<dbReference type="GO" id="GO:0000176">
    <property type="term" value="C:nuclear exosome (RNase complex)"/>
    <property type="evidence" value="ECO:0007669"/>
    <property type="project" value="InterPro"/>
</dbReference>
<proteinExistence type="inferred from homology"/>
<feature type="compositionally biased region" description="Basic and acidic residues" evidence="9">
    <location>
        <begin position="1031"/>
        <end position="1043"/>
    </location>
</feature>
<evidence type="ECO:0000256" key="8">
    <source>
        <dbReference type="ARBA" id="ARBA00043957"/>
    </source>
</evidence>
<keyword evidence="12" id="KW-1185">Reference proteome</keyword>
<dbReference type="GO" id="GO:0000175">
    <property type="term" value="F:3'-5'-RNA exonuclease activity"/>
    <property type="evidence" value="ECO:0007669"/>
    <property type="project" value="InterPro"/>
</dbReference>
<dbReference type="EMBL" id="CAJVPS010007936">
    <property type="protein sequence ID" value="CAG8639253.1"/>
    <property type="molecule type" value="Genomic_DNA"/>
</dbReference>
<evidence type="ECO:0000313" key="12">
    <source>
        <dbReference type="Proteomes" id="UP000789508"/>
    </source>
</evidence>
<keyword evidence="2" id="KW-0698">rRNA processing</keyword>
<evidence type="ECO:0000256" key="3">
    <source>
        <dbReference type="ARBA" id="ARBA00022722"/>
    </source>
</evidence>
<dbReference type="FunFam" id="1.10.150.80:FF:000001">
    <property type="entry name" value="Putative exosome component 10"/>
    <property type="match status" value="1"/>
</dbReference>
<dbReference type="InterPro" id="IPR010997">
    <property type="entry name" value="HRDC-like_sf"/>
</dbReference>
<dbReference type="Proteomes" id="UP000789508">
    <property type="component" value="Unassembled WGS sequence"/>
</dbReference>
<evidence type="ECO:0000256" key="5">
    <source>
        <dbReference type="ARBA" id="ARBA00022835"/>
    </source>
</evidence>
<dbReference type="InterPro" id="IPR049559">
    <property type="entry name" value="Rrp6p-like_exo"/>
</dbReference>
<dbReference type="PANTHER" id="PTHR12124">
    <property type="entry name" value="POLYMYOSITIS/SCLERODERMA AUTOANTIGEN-RELATED"/>
    <property type="match status" value="1"/>
</dbReference>
<dbReference type="SMART" id="SM00341">
    <property type="entry name" value="HRDC"/>
    <property type="match status" value="1"/>
</dbReference>
<comment type="subcellular location">
    <subcellularLocation>
        <location evidence="1">Nucleus</location>
    </subcellularLocation>
</comment>
<feature type="region of interest" description="Disordered" evidence="9">
    <location>
        <begin position="957"/>
        <end position="977"/>
    </location>
</feature>
<feature type="region of interest" description="Disordered" evidence="9">
    <location>
        <begin position="678"/>
        <end position="701"/>
    </location>
</feature>
<feature type="compositionally biased region" description="Basic residues" evidence="9">
    <location>
        <begin position="771"/>
        <end position="785"/>
    </location>
</feature>
<feature type="compositionally biased region" description="Polar residues" evidence="9">
    <location>
        <begin position="1182"/>
        <end position="1196"/>
    </location>
</feature>
<feature type="region of interest" description="Disordered" evidence="9">
    <location>
        <begin position="991"/>
        <end position="1043"/>
    </location>
</feature>
<dbReference type="GO" id="GO:0005730">
    <property type="term" value="C:nucleolus"/>
    <property type="evidence" value="ECO:0007669"/>
    <property type="project" value="TreeGrafter"/>
</dbReference>
<dbReference type="InterPro" id="IPR044876">
    <property type="entry name" value="HRDC_dom_sf"/>
</dbReference>
<feature type="region of interest" description="Disordered" evidence="9">
    <location>
        <begin position="1164"/>
        <end position="1213"/>
    </location>
</feature>
<dbReference type="Gene3D" id="3.30.420.10">
    <property type="entry name" value="Ribonuclease H-like superfamily/Ribonuclease H"/>
    <property type="match status" value="1"/>
</dbReference>
<comment type="caution">
    <text evidence="11">The sequence shown here is derived from an EMBL/GenBank/DDBJ whole genome shotgun (WGS) entry which is preliminary data.</text>
</comment>
<evidence type="ECO:0000313" key="11">
    <source>
        <dbReference type="EMBL" id="CAG8639253.1"/>
    </source>
</evidence>
<dbReference type="FunFam" id="3.30.420.10:FF:000059">
    <property type="entry name" value="Exosome complex exonuclease Rrp6"/>
    <property type="match status" value="1"/>
</dbReference>
<keyword evidence="4" id="KW-0378">Hydrolase</keyword>
<sequence>MDVDVDNESAVIPPADIVKSFSRYQTEAFRDLLYASENSLRIDASEISFLRSVDRSAAKSLDATGDKILSLINRLVANSGLLSATTTNRSGDPLLGSAEDIENKFSDIVEVIDSALEKADVCLDEYTGRAKQIAVPITASTPIVAQLSTNADTRILYAKNILRPQLRFPDTIDNSRTPFVPKIKEKPNAIVPLQTFADGNRMAIEDDDASGFPHPYEYEINNLEYPEHMFKVPNNDDGQYMPGPMDTAHIFITKEEELTALCDKLNTVQEIAIDLEHHDYRSFQGFTCLIQISTRDQDYILDAFTLRHAMHALNHPFTNPNIVKVFHGANSDIQWLQKDFGVYVVNLFDTFHASNVLALPQHSYAFLVKNYCGIEIDKRFQLADWRMRPLPIEMLNYARTDTHYLLYIYDRMRKELLQKSPNLLQVTLDRSREVSLLKYEKDRSDPETGEGNGGWKNDLSKCNRHFNNQQLAVFKVLHAWRDTRAREEDESVRYVLPNNMLFELAQRMPIETSGVISCCNPTPTLVRMHAIDLALLIERTKKEAEISSNKPMETTKTLYNNASEIVPVEKSLGDITTQIVNEFELCENDAARLLAKTSKLFGKELDEITEIDPKSFQIVMRLLESMEVFASIPKILNIEQYQIQQQPPHLFVPAELRKTKGKEREVVDNSSINNNVTLHDQEEDIDQNPNQRKPKFSKGKEREVNIFSSSNNIHSKEVIEIMDDDEVSIPMDLENNEHIAEIKNESDLRKPTLMQKGDNYIYTGESIRQMTSKKRGRGGKNKGKKKESNEGLAESSSRNSLFQEIHVPSIVESAQAQKMDKKSEKNSQEIRDGKDDGQLLESDSPKKTRGILPSSTSGNSTLPLHLNTSMRDVDELLQNTIFELNKHEDDLIADPSYDPALENPSKHLVIEDPDKLMQEMREAGVSIGPSGSAQVMNNNVRKQRKAAQVARMKIYLRYHKPDSSPPLPSTSSRKKKKHKLFDVPFSQMNLESHEDLNNSSTIVHQDKSDYNDVNKILPPKPKKVKKKKSKGEKPKLETSKKEKKRVADARFWAQFEATFNGQTSLPTQSHTGQLHTAIPISNDNNAFSLNSRSAPVLSSTSTTTTNNITNIQAPLLYYPPNLNMNLSNSNQFGFPITSFGTIDHTALPSNIPTMQNTNSIMVASSRNNSDKPRLSYPPMPVPTSQAITKTEHQSQSNNLFNNPPHQPQLPPPRTSIGLPYNSNSLGGIPQSTSPNIGHSSSAAYLGNRSMTFGFPPPSASLNTNSNHHHNNNIATSNDNNNNNYTNTNGERCIIQ</sequence>
<evidence type="ECO:0000256" key="6">
    <source>
        <dbReference type="ARBA" id="ARBA00022839"/>
    </source>
</evidence>
<keyword evidence="5" id="KW-0271">Exosome</keyword>
<reference evidence="11" key="1">
    <citation type="submission" date="2021-06" db="EMBL/GenBank/DDBJ databases">
        <authorList>
            <person name="Kallberg Y."/>
            <person name="Tangrot J."/>
            <person name="Rosling A."/>
        </authorList>
    </citation>
    <scope>NUCLEOTIDE SEQUENCE</scope>
    <source>
        <strain evidence="11">FL130A</strain>
    </source>
</reference>
<dbReference type="InterPro" id="IPR002562">
    <property type="entry name" value="3'-5'_exonuclease_dom"/>
</dbReference>
<dbReference type="InterPro" id="IPR036397">
    <property type="entry name" value="RNaseH_sf"/>
</dbReference>
<evidence type="ECO:0000256" key="9">
    <source>
        <dbReference type="SAM" id="MobiDB-lite"/>
    </source>
</evidence>
<dbReference type="GO" id="GO:0071037">
    <property type="term" value="P:nuclear polyadenylation-dependent snRNA catabolic process"/>
    <property type="evidence" value="ECO:0007669"/>
    <property type="project" value="TreeGrafter"/>
</dbReference>
<dbReference type="GO" id="GO:0071040">
    <property type="term" value="P:nuclear polyadenylation-dependent antisense transcript catabolic process"/>
    <property type="evidence" value="ECO:0007669"/>
    <property type="project" value="TreeGrafter"/>
</dbReference>
<feature type="region of interest" description="Disordered" evidence="9">
    <location>
        <begin position="1258"/>
        <end position="1295"/>
    </location>
</feature>
<dbReference type="Pfam" id="PF08066">
    <property type="entry name" value="PMC2NT"/>
    <property type="match status" value="1"/>
</dbReference>
<feature type="compositionally biased region" description="Polar residues" evidence="9">
    <location>
        <begin position="853"/>
        <end position="865"/>
    </location>
</feature>
<gene>
    <name evidence="11" type="ORF">ALEPTO_LOCUS9650</name>
</gene>
<dbReference type="GO" id="GO:0071035">
    <property type="term" value="P:nuclear polyadenylation-dependent rRNA catabolic process"/>
    <property type="evidence" value="ECO:0007669"/>
    <property type="project" value="TreeGrafter"/>
</dbReference>
<dbReference type="GO" id="GO:0003727">
    <property type="term" value="F:single-stranded RNA binding"/>
    <property type="evidence" value="ECO:0007669"/>
    <property type="project" value="TreeGrafter"/>
</dbReference>
<comment type="similarity">
    <text evidence="8">Belongs to the exosome component 10/RRP6 family.</text>
</comment>
<dbReference type="GO" id="GO:0071039">
    <property type="term" value="P:nuclear polyadenylation-dependent CUT catabolic process"/>
    <property type="evidence" value="ECO:0007669"/>
    <property type="project" value="TreeGrafter"/>
</dbReference>
<keyword evidence="6" id="KW-0269">Exonuclease</keyword>
<feature type="compositionally biased region" description="Basic residues" evidence="9">
    <location>
        <begin position="1020"/>
        <end position="1030"/>
    </location>
</feature>
<keyword evidence="3" id="KW-0540">Nuclease</keyword>
<keyword evidence="7" id="KW-0539">Nucleus</keyword>
<dbReference type="InterPro" id="IPR002121">
    <property type="entry name" value="HRDC_dom"/>
</dbReference>
<dbReference type="Gene3D" id="1.10.150.80">
    <property type="entry name" value="HRDC domain"/>
    <property type="match status" value="1"/>
</dbReference>
<dbReference type="InterPro" id="IPR045092">
    <property type="entry name" value="Rrp6-like"/>
</dbReference>
<evidence type="ECO:0000256" key="1">
    <source>
        <dbReference type="ARBA" id="ARBA00004123"/>
    </source>
</evidence>
<name>A0A9N9DL43_9GLOM</name>
<dbReference type="SUPFAM" id="SSF53098">
    <property type="entry name" value="Ribonuclease H-like"/>
    <property type="match status" value="1"/>
</dbReference>